<protein>
    <submittedName>
        <fullName evidence="2">(pine wood nematode) hypothetical protein</fullName>
    </submittedName>
</protein>
<keyword evidence="1" id="KW-0732">Signal</keyword>
<organism evidence="4 6">
    <name type="scientific">Bursaphelenchus xylophilus</name>
    <name type="common">Pinewood nematode worm</name>
    <name type="synonym">Aphelenchoides xylophilus</name>
    <dbReference type="NCBI Taxonomy" id="6326"/>
    <lineage>
        <taxon>Eukaryota</taxon>
        <taxon>Metazoa</taxon>
        <taxon>Ecdysozoa</taxon>
        <taxon>Nematoda</taxon>
        <taxon>Chromadorea</taxon>
        <taxon>Rhabditida</taxon>
        <taxon>Tylenchina</taxon>
        <taxon>Tylenchomorpha</taxon>
        <taxon>Aphelenchoidea</taxon>
        <taxon>Aphelenchoididae</taxon>
        <taxon>Bursaphelenchus</taxon>
    </lineage>
</organism>
<gene>
    <name evidence="2" type="ORF">BXYJ_LOCUS15380</name>
</gene>
<proteinExistence type="predicted"/>
<evidence type="ECO:0000313" key="6">
    <source>
        <dbReference type="WBParaSite" id="BXY_0103500.1"/>
    </source>
</evidence>
<sequence>MITLVALLFVFSVCQTQGSEPYVLFGPLNPYKNGLNSYYCESLGLISASFPDYATLKEQMNEQAKKFKGIGIALITVVDKNSKVNRFWWNNDPYNKAEFDSKITGADTPGIYYHYVDLANDPVIKNAKMGEEVYGTVTGTICLFSNHTQPQTPKWKIDEKDLSTVTGLDQVCDKNDAIVPNLRTLQLLFQKAEKDNGKEVAKIFLPLKYDGSVTTWKNGSSVEDGLLSIITPPTGTTVAFTAEFSPAGNTLSITTGPYGGGTQGEKAYVLCTES</sequence>
<reference evidence="3" key="2">
    <citation type="submission" date="2020-08" db="EMBL/GenBank/DDBJ databases">
        <authorList>
            <person name="Kikuchi T."/>
        </authorList>
    </citation>
    <scope>NUCLEOTIDE SEQUENCE</scope>
    <source>
        <strain evidence="2">Ka4C1</strain>
    </source>
</reference>
<reference evidence="6" key="1">
    <citation type="submission" date="2016-11" db="UniProtKB">
        <authorList>
            <consortium name="WormBaseParasite"/>
        </authorList>
    </citation>
    <scope>IDENTIFICATION</scope>
</reference>
<dbReference type="EMBL" id="CAJFDI010000006">
    <property type="protein sequence ID" value="CAD5235289.1"/>
    <property type="molecule type" value="Genomic_DNA"/>
</dbReference>
<accession>A0A1I7RK03</accession>
<dbReference type="AlphaFoldDB" id="A0A1I7RK03"/>
<name>A0A1I7RK03_BURXY</name>
<dbReference type="Proteomes" id="UP000582659">
    <property type="component" value="Unassembled WGS sequence"/>
</dbReference>
<feature type="signal peptide" evidence="1">
    <location>
        <begin position="1"/>
        <end position="18"/>
    </location>
</feature>
<evidence type="ECO:0000256" key="1">
    <source>
        <dbReference type="SAM" id="SignalP"/>
    </source>
</evidence>
<dbReference type="EMBL" id="CAJFCV020000006">
    <property type="protein sequence ID" value="CAG9131603.1"/>
    <property type="molecule type" value="Genomic_DNA"/>
</dbReference>
<evidence type="ECO:0000313" key="2">
    <source>
        <dbReference type="EMBL" id="CAD5235289.1"/>
    </source>
</evidence>
<evidence type="ECO:0000313" key="3">
    <source>
        <dbReference type="EMBL" id="CAG9131603.1"/>
    </source>
</evidence>
<dbReference type="Proteomes" id="UP000095284">
    <property type="component" value="Unplaced"/>
</dbReference>
<dbReference type="Proteomes" id="UP000659654">
    <property type="component" value="Unassembled WGS sequence"/>
</dbReference>
<feature type="chain" id="PRO_5036308602" evidence="1">
    <location>
        <begin position="19"/>
        <end position="274"/>
    </location>
</feature>
<evidence type="ECO:0000313" key="5">
    <source>
        <dbReference type="Proteomes" id="UP000659654"/>
    </source>
</evidence>
<keyword evidence="5" id="KW-1185">Reference proteome</keyword>
<evidence type="ECO:0000313" key="4">
    <source>
        <dbReference type="Proteomes" id="UP000095284"/>
    </source>
</evidence>
<dbReference type="WBParaSite" id="BXY_0103500.1">
    <property type="protein sequence ID" value="BXY_0103500.1"/>
    <property type="gene ID" value="BXY_0103500"/>
</dbReference>